<evidence type="ECO:0000256" key="4">
    <source>
        <dbReference type="ARBA" id="ARBA00022722"/>
    </source>
</evidence>
<dbReference type="GO" id="GO:0016787">
    <property type="term" value="F:hydrolase activity"/>
    <property type="evidence" value="ECO:0007669"/>
    <property type="project" value="UniProtKB-KW"/>
</dbReference>
<dbReference type="OrthoDB" id="5568266at2"/>
<feature type="domain" description="Replication gene A protein-like" evidence="7">
    <location>
        <begin position="149"/>
        <end position="405"/>
    </location>
</feature>
<dbReference type="InterPro" id="IPR008766">
    <property type="entry name" value="Replication_gene_A-like"/>
</dbReference>
<evidence type="ECO:0000256" key="1">
    <source>
        <dbReference type="ARBA" id="ARBA00003293"/>
    </source>
</evidence>
<reference evidence="8 9" key="1">
    <citation type="submission" date="2018-06" db="EMBL/GenBank/DDBJ databases">
        <title>Marinomonas sp. YLB-05 draft genome sequence.</title>
        <authorList>
            <person name="Yu L."/>
            <person name="Tang X."/>
        </authorList>
    </citation>
    <scope>NUCLEOTIDE SEQUENCE [LARGE SCALE GENOMIC DNA]</scope>
    <source>
        <strain evidence="8 9">YLB-05</strain>
    </source>
</reference>
<dbReference type="EMBL" id="QKRA01000015">
    <property type="protein sequence ID" value="RDL42756.1"/>
    <property type="molecule type" value="Genomic_DNA"/>
</dbReference>
<dbReference type="Pfam" id="PF05840">
    <property type="entry name" value="Phage_GPA"/>
    <property type="match status" value="1"/>
</dbReference>
<sequence length="628" mass="71248">MLDHSESVLQCSNIATLCAQAPLFESSDNKIKENSDLNNLGTAQCESFRESIFVKARDLAGAFRAEYDYVAKTSSYVHANRRLLELEKRLESNGFNITSSDDDIFDLSNKLARISTTYINVNGPYKALALCLELGSQYNLDFSSLVARVDNIPALLNRFKDSSLWKRKLSALCRSDIQALTRELQQTHKFFSPYSSRVSIKRHKNRKAKTEDILSRTMLENELGETFSLAEISAKNPSNPYIRFVELVTIGKGYASLAEQIGYQCLFVTLTAPSCMHRMQLLYKHHGNKKQPIKAVPNPNFDGSTPKQVNQYLAHQYELITAKLARNNIHKFGMRTVEPHHDGTPHWHLALYLHPKHIDLAKDIFREYALKQFANEKGALKNRIDFKVLQGESAMGYLVKYISKSTTGIGLNNTQNTGHENEWHGTNSIESAQSIEAWARDCGIRQFQIIGVYSVQAYREFRRLDKQQDPQLEAIRQAARDGDWAEFVNLMGGPFISRKDMETKLAYGARQRLNRDTGEIETVSTSKYGDEAKDTVIGVIHAGITILSRIHFWDIKVTPRLTEASQKIMDGVVDILDEIHFQNTRPKHDDQHIGPHFDENSFSEGWGHARAAKSALQQTKSVALDLYQ</sequence>
<keyword evidence="5" id="KW-0255">Endonuclease</keyword>
<evidence type="ECO:0000313" key="8">
    <source>
        <dbReference type="EMBL" id="RDL42756.1"/>
    </source>
</evidence>
<evidence type="ECO:0000256" key="6">
    <source>
        <dbReference type="ARBA" id="ARBA00022801"/>
    </source>
</evidence>
<keyword evidence="4" id="KW-0540">Nuclease</keyword>
<dbReference type="Proteomes" id="UP000254326">
    <property type="component" value="Unassembled WGS sequence"/>
</dbReference>
<proteinExistence type="inferred from homology"/>
<organism evidence="8 9">
    <name type="scientific">Marinomonas piezotolerans</name>
    <dbReference type="NCBI Taxonomy" id="2213058"/>
    <lineage>
        <taxon>Bacteria</taxon>
        <taxon>Pseudomonadati</taxon>
        <taxon>Pseudomonadota</taxon>
        <taxon>Gammaproteobacteria</taxon>
        <taxon>Oceanospirillales</taxon>
        <taxon>Oceanospirillaceae</taxon>
        <taxon>Marinomonas</taxon>
    </lineage>
</organism>
<comment type="function">
    <text evidence="1">Possible endonuclease which induces a single-strand cut and initiates DNA replication.</text>
</comment>
<keyword evidence="3" id="KW-0235">DNA replication</keyword>
<dbReference type="AlphaFoldDB" id="A0A370U4Q6"/>
<dbReference type="RefSeq" id="WP_115469558.1">
    <property type="nucleotide sequence ID" value="NZ_QKRA01000015.1"/>
</dbReference>
<accession>A0A370U4Q6</accession>
<protein>
    <recommendedName>
        <fullName evidence="7">Replication gene A protein-like domain-containing protein</fullName>
    </recommendedName>
</protein>
<evidence type="ECO:0000313" key="9">
    <source>
        <dbReference type="Proteomes" id="UP000254326"/>
    </source>
</evidence>
<dbReference type="GO" id="GO:0004519">
    <property type="term" value="F:endonuclease activity"/>
    <property type="evidence" value="ECO:0007669"/>
    <property type="project" value="UniProtKB-KW"/>
</dbReference>
<evidence type="ECO:0000256" key="3">
    <source>
        <dbReference type="ARBA" id="ARBA00022705"/>
    </source>
</evidence>
<evidence type="ECO:0000256" key="5">
    <source>
        <dbReference type="ARBA" id="ARBA00022759"/>
    </source>
</evidence>
<keyword evidence="9" id="KW-1185">Reference proteome</keyword>
<evidence type="ECO:0000256" key="2">
    <source>
        <dbReference type="ARBA" id="ARBA00009260"/>
    </source>
</evidence>
<name>A0A370U4Q6_9GAMM</name>
<dbReference type="GO" id="GO:0006260">
    <property type="term" value="P:DNA replication"/>
    <property type="evidence" value="ECO:0007669"/>
    <property type="project" value="UniProtKB-KW"/>
</dbReference>
<gene>
    <name evidence="8" type="ORF">DN730_18225</name>
</gene>
<comment type="caution">
    <text evidence="8">The sequence shown here is derived from an EMBL/GenBank/DDBJ whole genome shotgun (WGS) entry which is preliminary data.</text>
</comment>
<evidence type="ECO:0000259" key="7">
    <source>
        <dbReference type="Pfam" id="PF05840"/>
    </source>
</evidence>
<keyword evidence="6" id="KW-0378">Hydrolase</keyword>
<comment type="similarity">
    <text evidence="2">Belongs to the phage GPA family.</text>
</comment>